<dbReference type="EMBL" id="JAOPJF010000009">
    <property type="protein sequence ID" value="KAK1148105.1"/>
    <property type="molecule type" value="Genomic_DNA"/>
</dbReference>
<proteinExistence type="predicted"/>
<protein>
    <submittedName>
        <fullName evidence="1">Uncharacterized protein</fullName>
    </submittedName>
</protein>
<gene>
    <name evidence="1" type="ORF">N8T08_010743</name>
</gene>
<reference evidence="1 2" key="1">
    <citation type="journal article" date="2023" name="ACS Omega">
        <title>Identification of the Neoaspergillic Acid Biosynthesis Gene Cluster by Establishing an In Vitro CRISPR-Ribonucleoprotein Genetic System in Aspergillus melleus.</title>
        <authorList>
            <person name="Yuan B."/>
            <person name="Grau M.F."/>
            <person name="Murata R.M."/>
            <person name="Torok T."/>
            <person name="Venkateswaran K."/>
            <person name="Stajich J.E."/>
            <person name="Wang C.C.C."/>
        </authorList>
    </citation>
    <scope>NUCLEOTIDE SEQUENCE [LARGE SCALE GENOMIC DNA]</scope>
    <source>
        <strain evidence="1 2">IMV 1140</strain>
    </source>
</reference>
<dbReference type="Proteomes" id="UP001177260">
    <property type="component" value="Unassembled WGS sequence"/>
</dbReference>
<comment type="caution">
    <text evidence="1">The sequence shown here is derived from an EMBL/GenBank/DDBJ whole genome shotgun (WGS) entry which is preliminary data.</text>
</comment>
<evidence type="ECO:0000313" key="1">
    <source>
        <dbReference type="EMBL" id="KAK1148105.1"/>
    </source>
</evidence>
<name>A0ACC3BBL8_9EURO</name>
<accession>A0ACC3BBL8</accession>
<sequence length="101" mass="11066">MLGLPWQIAQFLDLDQCYGVNADGNLIPLENGNYTGRCQVCSITYNGKMMCKCLDGDDKTVSTTIDLNDIISNEDGILHCHVGAGVDASCFQRGMWDDECP</sequence>
<evidence type="ECO:0000313" key="2">
    <source>
        <dbReference type="Proteomes" id="UP001177260"/>
    </source>
</evidence>
<organism evidence="1 2">
    <name type="scientific">Aspergillus melleus</name>
    <dbReference type="NCBI Taxonomy" id="138277"/>
    <lineage>
        <taxon>Eukaryota</taxon>
        <taxon>Fungi</taxon>
        <taxon>Dikarya</taxon>
        <taxon>Ascomycota</taxon>
        <taxon>Pezizomycotina</taxon>
        <taxon>Eurotiomycetes</taxon>
        <taxon>Eurotiomycetidae</taxon>
        <taxon>Eurotiales</taxon>
        <taxon>Aspergillaceae</taxon>
        <taxon>Aspergillus</taxon>
        <taxon>Aspergillus subgen. Circumdati</taxon>
    </lineage>
</organism>
<keyword evidence="2" id="KW-1185">Reference proteome</keyword>